<dbReference type="Proteomes" id="UP001497382">
    <property type="component" value="Unassembled WGS sequence"/>
</dbReference>
<reference evidence="2 3" key="1">
    <citation type="submission" date="2024-04" db="EMBL/GenBank/DDBJ databases">
        <authorList>
            <person name="Rising A."/>
            <person name="Reimegard J."/>
            <person name="Sonavane S."/>
            <person name="Akerstrom W."/>
            <person name="Nylinder S."/>
            <person name="Hedman E."/>
            <person name="Kallberg Y."/>
        </authorList>
    </citation>
    <scope>NUCLEOTIDE SEQUENCE [LARGE SCALE GENOMIC DNA]</scope>
</reference>
<evidence type="ECO:0000313" key="2">
    <source>
        <dbReference type="EMBL" id="CAL1279700.1"/>
    </source>
</evidence>
<feature type="region of interest" description="Disordered" evidence="1">
    <location>
        <begin position="40"/>
        <end position="63"/>
    </location>
</feature>
<gene>
    <name evidence="2" type="ORF">LARSCL_LOCUS10542</name>
</gene>
<accession>A0AAV2A6P3</accession>
<sequence length="327" mass="36979">MVKTVMYDLKMYHIWTFDKSTKHKERYYVPSRYKKVAENYSKLSSHSKDSTRDGRSSETTVLSSTAVKDRVALPHIDASAITFENNSRSSNSNEPCSSAEFSRIAAPKNKDGSTKLVGTNHTVKQQKVKSTQIVKDIEKEVDLLYIEYLQAKLCESKAKKALEQRSKNALEKIHELWSLMEALLGKNAAVKKDLDFVNYILNLNEHLKRQEKFLLPALEMISVLEKSYEEIATNVYSVRHKLGIKNIKLPEPGSEVEIIELVEKIKSLLDTVLSYIRNCEEIISNAEAADALSKQGNFATEDLERGYQLVAEATDLLLTETSLKLAG</sequence>
<proteinExistence type="predicted"/>
<name>A0AAV2A6P3_9ARAC</name>
<feature type="compositionally biased region" description="Basic and acidic residues" evidence="1">
    <location>
        <begin position="46"/>
        <end position="56"/>
    </location>
</feature>
<dbReference type="AlphaFoldDB" id="A0AAV2A6P3"/>
<keyword evidence="3" id="KW-1185">Reference proteome</keyword>
<dbReference type="EMBL" id="CAXIEN010000124">
    <property type="protein sequence ID" value="CAL1279700.1"/>
    <property type="molecule type" value="Genomic_DNA"/>
</dbReference>
<comment type="caution">
    <text evidence="2">The sequence shown here is derived from an EMBL/GenBank/DDBJ whole genome shotgun (WGS) entry which is preliminary data.</text>
</comment>
<evidence type="ECO:0000256" key="1">
    <source>
        <dbReference type="SAM" id="MobiDB-lite"/>
    </source>
</evidence>
<organism evidence="2 3">
    <name type="scientific">Larinioides sclopetarius</name>
    <dbReference type="NCBI Taxonomy" id="280406"/>
    <lineage>
        <taxon>Eukaryota</taxon>
        <taxon>Metazoa</taxon>
        <taxon>Ecdysozoa</taxon>
        <taxon>Arthropoda</taxon>
        <taxon>Chelicerata</taxon>
        <taxon>Arachnida</taxon>
        <taxon>Araneae</taxon>
        <taxon>Araneomorphae</taxon>
        <taxon>Entelegynae</taxon>
        <taxon>Araneoidea</taxon>
        <taxon>Araneidae</taxon>
        <taxon>Larinioides</taxon>
    </lineage>
</organism>
<protein>
    <submittedName>
        <fullName evidence="2">Uncharacterized protein</fullName>
    </submittedName>
</protein>
<evidence type="ECO:0000313" key="3">
    <source>
        <dbReference type="Proteomes" id="UP001497382"/>
    </source>
</evidence>